<reference evidence="13" key="1">
    <citation type="submission" date="2018-04" db="EMBL/GenBank/DDBJ databases">
        <title>WGS assembly of Panicum hallii.</title>
        <authorList>
            <person name="Lovell J."/>
            <person name="Jenkins J."/>
            <person name="Lowry D."/>
            <person name="Mamidi S."/>
            <person name="Sreedasyam A."/>
            <person name="Weng X."/>
            <person name="Barry K."/>
            <person name="Bonette J."/>
            <person name="Campitelli B."/>
            <person name="Daum C."/>
            <person name="Gordon S."/>
            <person name="Gould B."/>
            <person name="Lipzen A."/>
            <person name="Macqueen A."/>
            <person name="Palacio-Mejia J."/>
            <person name="Plott C."/>
            <person name="Shakirov E."/>
            <person name="Shu S."/>
            <person name="Yoshinaga Y."/>
            <person name="Zane M."/>
            <person name="Rokhsar D."/>
            <person name="Grimwood J."/>
            <person name="Schmutz J."/>
            <person name="Juenger T."/>
        </authorList>
    </citation>
    <scope>NUCLEOTIDE SEQUENCE [LARGE SCALE GENOMIC DNA]</scope>
    <source>
        <strain evidence="13">FIL2</strain>
    </source>
</reference>
<dbReference type="Gene3D" id="1.10.8.430">
    <property type="entry name" value="Helical domain of apoptotic protease-activating factors"/>
    <property type="match status" value="1"/>
</dbReference>
<evidence type="ECO:0000256" key="6">
    <source>
        <dbReference type="ARBA" id="ARBA00023054"/>
    </source>
</evidence>
<keyword evidence="5" id="KW-0611">Plant defense</keyword>
<dbReference type="Pfam" id="PF18052">
    <property type="entry name" value="Rx_N"/>
    <property type="match status" value="1"/>
</dbReference>
<keyword evidence="6" id="KW-0175">Coiled coil</keyword>
<dbReference type="InterPro" id="IPR038005">
    <property type="entry name" value="RX-like_CC"/>
</dbReference>
<dbReference type="InterPro" id="IPR032675">
    <property type="entry name" value="LRR_dom_sf"/>
</dbReference>
<dbReference type="Gene3D" id="1.10.10.10">
    <property type="entry name" value="Winged helix-like DNA-binding domain superfamily/Winged helix DNA-binding domain"/>
    <property type="match status" value="1"/>
</dbReference>
<accession>A0A2T8KM58</accession>
<feature type="compositionally biased region" description="Basic and acidic residues" evidence="7">
    <location>
        <begin position="962"/>
        <end position="979"/>
    </location>
</feature>
<comment type="similarity">
    <text evidence="1">Belongs to the disease resistance NB-LRR family.</text>
</comment>
<gene>
    <name evidence="13" type="ORF">PAHAL_3G505100</name>
</gene>
<feature type="region of interest" description="Disordered" evidence="7">
    <location>
        <begin position="958"/>
        <end position="1015"/>
    </location>
</feature>
<name>A0A2T8KM58_9POAL</name>
<dbReference type="Pfam" id="PF23559">
    <property type="entry name" value="WHD_DRP"/>
    <property type="match status" value="1"/>
</dbReference>
<dbReference type="FunFam" id="1.10.10.10:FF:000322">
    <property type="entry name" value="Probable disease resistance protein At1g63360"/>
    <property type="match status" value="1"/>
</dbReference>
<dbReference type="PRINTS" id="PR00364">
    <property type="entry name" value="DISEASERSIST"/>
</dbReference>
<feature type="chain" id="PRO_5015427554" description="NB-ARC domain-containing protein" evidence="8">
    <location>
        <begin position="23"/>
        <end position="1015"/>
    </location>
</feature>
<dbReference type="CDD" id="cd14798">
    <property type="entry name" value="RX-CC_like"/>
    <property type="match status" value="1"/>
</dbReference>
<dbReference type="GO" id="GO:0043531">
    <property type="term" value="F:ADP binding"/>
    <property type="evidence" value="ECO:0007669"/>
    <property type="project" value="InterPro"/>
</dbReference>
<dbReference type="Gene3D" id="3.80.10.10">
    <property type="entry name" value="Ribonuclease Inhibitor"/>
    <property type="match status" value="1"/>
</dbReference>
<dbReference type="InterPro" id="IPR058922">
    <property type="entry name" value="WHD_DRP"/>
</dbReference>
<evidence type="ECO:0000256" key="8">
    <source>
        <dbReference type="SAM" id="SignalP"/>
    </source>
</evidence>
<evidence type="ECO:0000256" key="4">
    <source>
        <dbReference type="ARBA" id="ARBA00022741"/>
    </source>
</evidence>
<evidence type="ECO:0000256" key="7">
    <source>
        <dbReference type="SAM" id="MobiDB-lite"/>
    </source>
</evidence>
<dbReference type="InterPro" id="IPR002182">
    <property type="entry name" value="NB-ARC"/>
</dbReference>
<organism evidence="13">
    <name type="scientific">Panicum hallii</name>
    <dbReference type="NCBI Taxonomy" id="206008"/>
    <lineage>
        <taxon>Eukaryota</taxon>
        <taxon>Viridiplantae</taxon>
        <taxon>Streptophyta</taxon>
        <taxon>Embryophyta</taxon>
        <taxon>Tracheophyta</taxon>
        <taxon>Spermatophyta</taxon>
        <taxon>Magnoliopsida</taxon>
        <taxon>Liliopsida</taxon>
        <taxon>Poales</taxon>
        <taxon>Poaceae</taxon>
        <taxon>PACMAD clade</taxon>
        <taxon>Panicoideae</taxon>
        <taxon>Panicodae</taxon>
        <taxon>Paniceae</taxon>
        <taxon>Panicinae</taxon>
        <taxon>Panicum</taxon>
        <taxon>Panicum sect. Panicum</taxon>
    </lineage>
</organism>
<dbReference type="InterPro" id="IPR041118">
    <property type="entry name" value="Rx_N"/>
</dbReference>
<protein>
    <recommendedName>
        <fullName evidence="14">NB-ARC domain-containing protein</fullName>
    </recommendedName>
</protein>
<evidence type="ECO:0000259" key="10">
    <source>
        <dbReference type="Pfam" id="PF18052"/>
    </source>
</evidence>
<feature type="signal peptide" evidence="8">
    <location>
        <begin position="1"/>
        <end position="22"/>
    </location>
</feature>
<proteinExistence type="inferred from homology"/>
<dbReference type="GO" id="GO:0042742">
    <property type="term" value="P:defense response to bacterium"/>
    <property type="evidence" value="ECO:0007669"/>
    <property type="project" value="UniProtKB-ARBA"/>
</dbReference>
<dbReference type="SUPFAM" id="SSF52058">
    <property type="entry name" value="L domain-like"/>
    <property type="match status" value="1"/>
</dbReference>
<evidence type="ECO:0000256" key="1">
    <source>
        <dbReference type="ARBA" id="ARBA00008894"/>
    </source>
</evidence>
<evidence type="ECO:0000259" key="11">
    <source>
        <dbReference type="Pfam" id="PF23559"/>
    </source>
</evidence>
<dbReference type="PANTHER" id="PTHR23155:SF906">
    <property type="entry name" value="OS08G0205100 PROTEIN"/>
    <property type="match status" value="1"/>
</dbReference>
<evidence type="ECO:0000256" key="5">
    <source>
        <dbReference type="ARBA" id="ARBA00022821"/>
    </source>
</evidence>
<dbReference type="InterPro" id="IPR055414">
    <property type="entry name" value="LRR_R13L4/SHOC2-like"/>
</dbReference>
<dbReference type="EMBL" id="CM008048">
    <property type="protein sequence ID" value="PVH63250.1"/>
    <property type="molecule type" value="Genomic_DNA"/>
</dbReference>
<dbReference type="Gene3D" id="3.40.50.300">
    <property type="entry name" value="P-loop containing nucleotide triphosphate hydrolases"/>
    <property type="match status" value="1"/>
</dbReference>
<dbReference type="AlphaFoldDB" id="A0A2T8KM58"/>
<dbReference type="GO" id="GO:0002758">
    <property type="term" value="P:innate immune response-activating signaling pathway"/>
    <property type="evidence" value="ECO:0007669"/>
    <property type="project" value="UniProtKB-ARBA"/>
</dbReference>
<evidence type="ECO:0000313" key="13">
    <source>
        <dbReference type="EMBL" id="PVH63250.1"/>
    </source>
</evidence>
<evidence type="ECO:0000259" key="12">
    <source>
        <dbReference type="Pfam" id="PF23598"/>
    </source>
</evidence>
<dbReference type="Proteomes" id="UP000243499">
    <property type="component" value="Chromosome 3"/>
</dbReference>
<feature type="domain" description="Disease resistance N-terminal" evidence="10">
    <location>
        <begin position="59"/>
        <end position="144"/>
    </location>
</feature>
<dbReference type="FunFam" id="3.40.50.300:FF:001091">
    <property type="entry name" value="Probable disease resistance protein At1g61300"/>
    <property type="match status" value="1"/>
</dbReference>
<keyword evidence="4" id="KW-0547">Nucleotide-binding</keyword>
<dbReference type="Pfam" id="PF23598">
    <property type="entry name" value="LRR_14"/>
    <property type="match status" value="1"/>
</dbReference>
<dbReference type="InterPro" id="IPR036388">
    <property type="entry name" value="WH-like_DNA-bd_sf"/>
</dbReference>
<dbReference type="Gramene" id="PVH63250">
    <property type="protein sequence ID" value="PVH63250"/>
    <property type="gene ID" value="PAHAL_3G505100"/>
</dbReference>
<dbReference type="SUPFAM" id="SSF52540">
    <property type="entry name" value="P-loop containing nucleoside triphosphate hydrolases"/>
    <property type="match status" value="1"/>
</dbReference>
<dbReference type="InterPro" id="IPR044974">
    <property type="entry name" value="Disease_R_plants"/>
</dbReference>
<evidence type="ECO:0000256" key="2">
    <source>
        <dbReference type="ARBA" id="ARBA00022614"/>
    </source>
</evidence>
<dbReference type="InterPro" id="IPR027417">
    <property type="entry name" value="P-loop_NTPase"/>
</dbReference>
<dbReference type="GO" id="GO:0009626">
    <property type="term" value="P:plant-type hypersensitive response"/>
    <property type="evidence" value="ECO:0007669"/>
    <property type="project" value="UniProtKB-ARBA"/>
</dbReference>
<feature type="domain" description="Disease resistance R13L4/SHOC-2-like LRR" evidence="12">
    <location>
        <begin position="608"/>
        <end position="983"/>
    </location>
</feature>
<keyword evidence="2" id="KW-0433">Leucine-rich repeat</keyword>
<feature type="domain" description="NB-ARC" evidence="9">
    <location>
        <begin position="239"/>
        <end position="395"/>
    </location>
</feature>
<keyword evidence="8" id="KW-0732">Signal</keyword>
<feature type="domain" description="Disease resistance protein winged helix" evidence="11">
    <location>
        <begin position="485"/>
        <end position="556"/>
    </location>
</feature>
<dbReference type="Gene3D" id="1.20.5.4130">
    <property type="match status" value="1"/>
</dbReference>
<evidence type="ECO:0000256" key="3">
    <source>
        <dbReference type="ARBA" id="ARBA00022737"/>
    </source>
</evidence>
<dbReference type="Pfam" id="PF00931">
    <property type="entry name" value="NB-ARC"/>
    <property type="match status" value="1"/>
</dbReference>
<evidence type="ECO:0000259" key="9">
    <source>
        <dbReference type="Pfam" id="PF00931"/>
    </source>
</evidence>
<sequence>MRGIFLCLGSHLFQSSACLALGRPHTAPQRKLHTVTLRASKERKEEAMEAAVVSASGGAMGSLLRKLSELLTAEYKLLKEAKGQIMFLKAELESMYVFMKKISDSEEPDDQDKCWAKEVRELSYDIEDSISEFMLRVERDSSKPHGFKGFITRSTKLLTTMNTRHEIAKEFEGLKIRVKEASERRTRYKIDDTVPKQNNTTIDPRLLALHAETTSLVGVKGPRDQLIQLMDGEGVPAHQLKVLSIVGFGGLGKTTLANEIYHKLEEKFQSPAFVSVSQKPNIRKILRSILSQAGFVAPKDTNIEMWEESELIIALKNFLLDKRYLIVIDDIWDASAWDIIRCALPENTNGSRVITTTRIEAVARACCSNHIECVYKMKALSDQDSRSLFLKRIFGSEDMCPSYLNEVSSEILKKCGGLPLAIITTSSLLANQPNKLKKERWEYVRKSLGSNFEVSPSLEGMRQILNLSYINLPHYLKTCMLYLGIYPEDYTIDKNDLTRQWVAEGFICKERGIDPKDIAESYFNELINRSMILPVDTDYNGEVISCRVHDMMLDLILHKSREENFITIIDDMQDMTGHQNKIRRISLNLDDATNDTADTAARSVQLSQIRTLARFGTSSQLLSFKLFKHLRVLGIEISGWSKSDPSLDFTGIRHLFQLRFLKIVAEGCHVVLPSKIGDLQQLETFDIGNGKNPYKRTWLPKLPSDIFNLSRLLHLVVPSHVILPDRIGNMKSLRTLGRFDLGNSMDSIKGLRELTNLTNLEISCYYHYSKSRDETAAKCWEVVHALENLCNLRHLHIYSFNDLVRSCFDVWRSVPAYFFHLQSFHAKWVSWFSRVPKWIGQLHSIYDLDLTVQEVLEDDVGILSQLPSLIHLVLHIRRAPEAKIIIPGGSGLFPVLKHFRIICGRISYLTFEAETMPKLERLELCFNAKGWDRYGAVPAGIEHLPGLKEISVDIGGSGANESNRRAAESALRDTADMHPRRPVANIKVNKGRGWVFDEPEEEEEEGNGGSSSSST</sequence>
<feature type="compositionally biased region" description="Acidic residues" evidence="7">
    <location>
        <begin position="997"/>
        <end position="1006"/>
    </location>
</feature>
<dbReference type="InterPro" id="IPR042197">
    <property type="entry name" value="Apaf_helical"/>
</dbReference>
<evidence type="ECO:0008006" key="14">
    <source>
        <dbReference type="Google" id="ProtNLM"/>
    </source>
</evidence>
<keyword evidence="3" id="KW-0677">Repeat</keyword>
<dbReference type="PANTHER" id="PTHR23155">
    <property type="entry name" value="DISEASE RESISTANCE PROTEIN RP"/>
    <property type="match status" value="1"/>
</dbReference>